<proteinExistence type="predicted"/>
<protein>
    <submittedName>
        <fullName evidence="1">Uncharacterized protein</fullName>
    </submittedName>
</protein>
<sequence length="108" mass="11623">MSLALVALSGCSTISEIRQKPAYATFQATKAAKQVAECVRDGWQEQSFGGPSMVMIQEGNGRLTVISPAGGPPLEIVDITENTASLYFSGGIFESRKKRRAEVLKQCI</sequence>
<accession>A0A7X5UBM6</accession>
<organism evidence="1 2">
    <name type="scientific">Luteibacter anthropi</name>
    <dbReference type="NCBI Taxonomy" id="564369"/>
    <lineage>
        <taxon>Bacteria</taxon>
        <taxon>Pseudomonadati</taxon>
        <taxon>Pseudomonadota</taxon>
        <taxon>Gammaproteobacteria</taxon>
        <taxon>Lysobacterales</taxon>
        <taxon>Rhodanobacteraceae</taxon>
        <taxon>Luteibacter</taxon>
    </lineage>
</organism>
<reference evidence="1 2" key="1">
    <citation type="submission" date="2020-03" db="EMBL/GenBank/DDBJ databases">
        <authorList>
            <person name="Lai Q."/>
        </authorList>
    </citation>
    <scope>NUCLEOTIDE SEQUENCE [LARGE SCALE GENOMIC DNA]</scope>
    <source>
        <strain evidence="1 2">CCUG 25036</strain>
    </source>
</reference>
<dbReference type="EMBL" id="JAARLZ010000006">
    <property type="protein sequence ID" value="NII07268.1"/>
    <property type="molecule type" value="Genomic_DNA"/>
</dbReference>
<evidence type="ECO:0000313" key="2">
    <source>
        <dbReference type="Proteomes" id="UP000490980"/>
    </source>
</evidence>
<dbReference type="Proteomes" id="UP000490980">
    <property type="component" value="Unassembled WGS sequence"/>
</dbReference>
<comment type="caution">
    <text evidence="1">The sequence shown here is derived from an EMBL/GenBank/DDBJ whole genome shotgun (WGS) entry which is preliminary data.</text>
</comment>
<name>A0A7X5UBM6_9GAMM</name>
<evidence type="ECO:0000313" key="1">
    <source>
        <dbReference type="EMBL" id="NII07268.1"/>
    </source>
</evidence>
<dbReference type="AlphaFoldDB" id="A0A7X5UBM6"/>
<dbReference type="RefSeq" id="WP_166948996.1">
    <property type="nucleotide sequence ID" value="NZ_JAARLZ010000006.1"/>
</dbReference>
<gene>
    <name evidence="1" type="ORF">HBF25_12825</name>
</gene>
<keyword evidence="2" id="KW-1185">Reference proteome</keyword>